<comment type="caution">
    <text evidence="3">The sequence shown here is derived from an EMBL/GenBank/DDBJ whole genome shotgun (WGS) entry which is preliminary data.</text>
</comment>
<dbReference type="Pfam" id="PF01425">
    <property type="entry name" value="Amidase"/>
    <property type="match status" value="1"/>
</dbReference>
<comment type="similarity">
    <text evidence="1">Belongs to the amidase family.</text>
</comment>
<dbReference type="InterPro" id="IPR000120">
    <property type="entry name" value="Amidase"/>
</dbReference>
<dbReference type="InterPro" id="IPR036928">
    <property type="entry name" value="AS_sf"/>
</dbReference>
<keyword evidence="4" id="KW-1185">Reference proteome</keyword>
<dbReference type="NCBIfam" id="NF005899">
    <property type="entry name" value="PRK07869.1"/>
    <property type="match status" value="1"/>
</dbReference>
<evidence type="ECO:0000313" key="3">
    <source>
        <dbReference type="EMBL" id="MDP9821968.1"/>
    </source>
</evidence>
<organism evidence="3 4">
    <name type="scientific">Nocardioides massiliensis</name>
    <dbReference type="NCBI Taxonomy" id="1325935"/>
    <lineage>
        <taxon>Bacteria</taxon>
        <taxon>Bacillati</taxon>
        <taxon>Actinomycetota</taxon>
        <taxon>Actinomycetes</taxon>
        <taxon>Propionibacteriales</taxon>
        <taxon>Nocardioidaceae</taxon>
        <taxon>Nocardioides</taxon>
    </lineage>
</organism>
<dbReference type="InterPro" id="IPR023631">
    <property type="entry name" value="Amidase_dom"/>
</dbReference>
<accession>A0ABT9NNH4</accession>
<dbReference type="GO" id="GO:0004040">
    <property type="term" value="F:amidase activity"/>
    <property type="evidence" value="ECO:0007669"/>
    <property type="project" value="UniProtKB-EC"/>
</dbReference>
<dbReference type="Proteomes" id="UP001240447">
    <property type="component" value="Unassembled WGS sequence"/>
</dbReference>
<dbReference type="EMBL" id="JAUSQM010000001">
    <property type="protein sequence ID" value="MDP9821968.1"/>
    <property type="molecule type" value="Genomic_DNA"/>
</dbReference>
<feature type="domain" description="Amidase" evidence="2">
    <location>
        <begin position="43"/>
        <end position="465"/>
    </location>
</feature>
<dbReference type="PANTHER" id="PTHR11895">
    <property type="entry name" value="TRANSAMIDASE"/>
    <property type="match status" value="1"/>
</dbReference>
<proteinExistence type="inferred from homology"/>
<sequence length="482" mass="51378">MSTQPGPGSLPRTIHAFTDDALGDDDAVGLVARLATREVAPIELVEAAIARAERVQPVLNGLAYADFNRARAEARGVVSSLAGTLLHGIPTLVKDNVDVAGWPTQHGTGAFTSRPAAAHGDFTEQLLGTGLVPLGKSRLSEFGFSASAEYPSGDPVRNPWSTSHSSGASSAGSAAFVAAGVVPIAHANDGGGSIRIPAAVCGLVGLKPTRGRLRADKLTRSMPVGIVHEGVVTRSVRDTAAFLAAAEREYRNLHLSPLGHVEGPVRRRLRVGLVVNSPFRTTDETTERVVREAAAMLADLGHDVREVIPPVPAYFEEDFVLYWGSLALAMTAGGKRMLDASFDTALTDNLTRGLARASRRRLHRLPLAIARLRASTRVAARFYEREHLDVVLSPVLAHTTPRLGHLSPTEDYETIIARLTDWVSFTPLQNATGEPALSLPFGQDSEGLPVGIQLAGPKGADRTLLELAYAVEEARPFRRITA</sequence>
<gene>
    <name evidence="3" type="ORF">J2S59_001777</name>
</gene>
<dbReference type="PANTHER" id="PTHR11895:SF7">
    <property type="entry name" value="GLUTAMYL-TRNA(GLN) AMIDOTRANSFERASE SUBUNIT A, MITOCHONDRIAL"/>
    <property type="match status" value="1"/>
</dbReference>
<protein>
    <submittedName>
        <fullName evidence="3">Amidase</fullName>
        <ecNumber evidence="3">3.5.1.4</ecNumber>
    </submittedName>
</protein>
<reference evidence="3 4" key="1">
    <citation type="submission" date="2023-07" db="EMBL/GenBank/DDBJ databases">
        <title>Sequencing the genomes of 1000 actinobacteria strains.</title>
        <authorList>
            <person name="Klenk H.-P."/>
        </authorList>
    </citation>
    <scope>NUCLEOTIDE SEQUENCE [LARGE SCALE GENOMIC DNA]</scope>
    <source>
        <strain evidence="3 4">GD13</strain>
    </source>
</reference>
<name>A0ABT9NNH4_9ACTN</name>
<evidence type="ECO:0000259" key="2">
    <source>
        <dbReference type="Pfam" id="PF01425"/>
    </source>
</evidence>
<dbReference type="EC" id="3.5.1.4" evidence="3"/>
<keyword evidence="3" id="KW-0378">Hydrolase</keyword>
<evidence type="ECO:0000256" key="1">
    <source>
        <dbReference type="ARBA" id="ARBA00009199"/>
    </source>
</evidence>
<dbReference type="SUPFAM" id="SSF75304">
    <property type="entry name" value="Amidase signature (AS) enzymes"/>
    <property type="match status" value="1"/>
</dbReference>
<evidence type="ECO:0000313" key="4">
    <source>
        <dbReference type="Proteomes" id="UP001240447"/>
    </source>
</evidence>
<dbReference type="RefSeq" id="WP_068123597.1">
    <property type="nucleotide sequence ID" value="NZ_CCXJ01000661.1"/>
</dbReference>
<dbReference type="Gene3D" id="3.90.1300.10">
    <property type="entry name" value="Amidase signature (AS) domain"/>
    <property type="match status" value="1"/>
</dbReference>